<dbReference type="InterPro" id="IPR003767">
    <property type="entry name" value="Malate/L-lactate_DH-like"/>
</dbReference>
<name>A0A8J3EME7_9BACL</name>
<dbReference type="AlphaFoldDB" id="A0A8J3EME7"/>
<dbReference type="RefSeq" id="WP_188497429.1">
    <property type="nucleotide sequence ID" value="NZ_BMFV01000015.1"/>
</dbReference>
<dbReference type="InterPro" id="IPR043143">
    <property type="entry name" value="Mal/L-sulf/L-lact_DH-like_NADP"/>
</dbReference>
<evidence type="ECO:0000313" key="4">
    <source>
        <dbReference type="Proteomes" id="UP000656813"/>
    </source>
</evidence>
<dbReference type="EMBL" id="BMFV01000015">
    <property type="protein sequence ID" value="GGH82409.1"/>
    <property type="molecule type" value="Genomic_DNA"/>
</dbReference>
<dbReference type="GO" id="GO:0016491">
    <property type="term" value="F:oxidoreductase activity"/>
    <property type="evidence" value="ECO:0007669"/>
    <property type="project" value="UniProtKB-KW"/>
</dbReference>
<comment type="caution">
    <text evidence="3">The sequence shown here is derived from an EMBL/GenBank/DDBJ whole genome shotgun (WGS) entry which is preliminary data.</text>
</comment>
<dbReference type="PANTHER" id="PTHR11091:SF0">
    <property type="entry name" value="MALATE DEHYDROGENASE"/>
    <property type="match status" value="1"/>
</dbReference>
<sequence length="358" mass="39117">MSHKFNWEKLQTFTEELFKKAGVNAEDAHVIAESLIEANLRGVDSHGVVRSDIYLRRLEAGMIKTKGEMIVESDGPVTLLDGQNHIGAVVGSKALELIIDSTKKHGTAVVGVKGSNHFGTCGYYLLKAVKENIILMVLSNASQTMPPTGGIRPFIGTNPFSVGIPAGKYQPFILDMATSVVARGKIINAAQKGERIPDTWAIDKDGNPTTDAEAALEGSVLPLGGPKGYAISMFIDILSGVLTGAGFGKYVNNMYENWKEPQNVGHFFIGIDISKFMPVSQFKERIDRYFDEIKSEPTAPDVNEILIPGELEQRATQERKKNGIELPLKVEEELRAWGDKFGVDLSAALIETPQTEKN</sequence>
<dbReference type="PANTHER" id="PTHR11091">
    <property type="entry name" value="OXIDOREDUCTASE-RELATED"/>
    <property type="match status" value="1"/>
</dbReference>
<evidence type="ECO:0000256" key="1">
    <source>
        <dbReference type="ARBA" id="ARBA00006056"/>
    </source>
</evidence>
<dbReference type="Gene3D" id="3.30.1370.60">
    <property type="entry name" value="Hypothetical oxidoreductase yiak, domain 2"/>
    <property type="match status" value="1"/>
</dbReference>
<evidence type="ECO:0000313" key="3">
    <source>
        <dbReference type="EMBL" id="GGH82409.1"/>
    </source>
</evidence>
<evidence type="ECO:0000256" key="2">
    <source>
        <dbReference type="ARBA" id="ARBA00023002"/>
    </source>
</evidence>
<accession>A0A8J3EME7</accession>
<dbReference type="Proteomes" id="UP000656813">
    <property type="component" value="Unassembled WGS sequence"/>
</dbReference>
<dbReference type="Pfam" id="PF02615">
    <property type="entry name" value="Ldh_2"/>
    <property type="match status" value="1"/>
</dbReference>
<reference evidence="3" key="2">
    <citation type="submission" date="2020-09" db="EMBL/GenBank/DDBJ databases">
        <authorList>
            <person name="Sun Q."/>
            <person name="Zhou Y."/>
        </authorList>
    </citation>
    <scope>NUCLEOTIDE SEQUENCE</scope>
    <source>
        <strain evidence="3">CGMCC 1.12777</strain>
    </source>
</reference>
<dbReference type="Gene3D" id="1.10.1530.10">
    <property type="match status" value="1"/>
</dbReference>
<reference evidence="3" key="1">
    <citation type="journal article" date="2014" name="Int. J. Syst. Evol. Microbiol.">
        <title>Complete genome sequence of Corynebacterium casei LMG S-19264T (=DSM 44701T), isolated from a smear-ripened cheese.</title>
        <authorList>
            <consortium name="US DOE Joint Genome Institute (JGI-PGF)"/>
            <person name="Walter F."/>
            <person name="Albersmeier A."/>
            <person name="Kalinowski J."/>
            <person name="Ruckert C."/>
        </authorList>
    </citation>
    <scope>NUCLEOTIDE SEQUENCE</scope>
    <source>
        <strain evidence="3">CGMCC 1.12777</strain>
    </source>
</reference>
<dbReference type="SUPFAM" id="SSF89733">
    <property type="entry name" value="L-sulfolactate dehydrogenase-like"/>
    <property type="match status" value="1"/>
</dbReference>
<proteinExistence type="inferred from homology"/>
<dbReference type="InterPro" id="IPR036111">
    <property type="entry name" value="Mal/L-sulfo/L-lacto_DH-like_sf"/>
</dbReference>
<protein>
    <submittedName>
        <fullName evidence="3">Lactate dehydrogenase</fullName>
    </submittedName>
</protein>
<comment type="similarity">
    <text evidence="1">Belongs to the LDH2/MDH2 oxidoreductase family.</text>
</comment>
<dbReference type="InterPro" id="IPR043144">
    <property type="entry name" value="Mal/L-sulf/L-lact_DH-like_ah"/>
</dbReference>
<keyword evidence="2" id="KW-0560">Oxidoreductase</keyword>
<keyword evidence="4" id="KW-1185">Reference proteome</keyword>
<organism evidence="3 4">
    <name type="scientific">Pullulanibacillus pueri</name>
    <dbReference type="NCBI Taxonomy" id="1437324"/>
    <lineage>
        <taxon>Bacteria</taxon>
        <taxon>Bacillati</taxon>
        <taxon>Bacillota</taxon>
        <taxon>Bacilli</taxon>
        <taxon>Bacillales</taxon>
        <taxon>Sporolactobacillaceae</taxon>
        <taxon>Pullulanibacillus</taxon>
    </lineage>
</organism>
<gene>
    <name evidence="3" type="primary">mdh</name>
    <name evidence="3" type="ORF">GCM10007096_21750</name>
</gene>